<keyword evidence="1" id="KW-0677">Repeat</keyword>
<reference evidence="6" key="1">
    <citation type="submission" date="2016-10" db="EMBL/GenBank/DDBJ databases">
        <authorList>
            <person name="Benchimol M."/>
            <person name="Almeida L.G."/>
            <person name="Vasconcelos A.T."/>
            <person name="Perreira-Neves A."/>
            <person name="Rosa I.A."/>
            <person name="Tasca T."/>
            <person name="Bogo M.R."/>
            <person name="de Souza W."/>
        </authorList>
    </citation>
    <scope>NUCLEOTIDE SEQUENCE [LARGE SCALE GENOMIC DNA]</scope>
    <source>
        <strain evidence="6">K</strain>
    </source>
</reference>
<name>A0A1J4KEP2_9EUKA</name>
<dbReference type="GeneID" id="94826682"/>
<feature type="domain" description="Myb-like" evidence="4">
    <location>
        <begin position="88"/>
        <end position="134"/>
    </location>
</feature>
<dbReference type="InterPro" id="IPR009057">
    <property type="entry name" value="Homeodomain-like_sf"/>
</dbReference>
<dbReference type="SMART" id="SM00717">
    <property type="entry name" value="SANT"/>
    <property type="match status" value="2"/>
</dbReference>
<dbReference type="EMBL" id="MLAK01000638">
    <property type="protein sequence ID" value="OHT09482.1"/>
    <property type="molecule type" value="Genomic_DNA"/>
</dbReference>
<dbReference type="Pfam" id="PF13921">
    <property type="entry name" value="Myb_DNA-bind_6"/>
    <property type="match status" value="1"/>
</dbReference>
<protein>
    <recommendedName>
        <fullName evidence="8">Myb-like DNA-binding domain containing protein</fullName>
    </recommendedName>
</protein>
<dbReference type="InterPro" id="IPR001005">
    <property type="entry name" value="SANT/Myb"/>
</dbReference>
<evidence type="ECO:0000259" key="5">
    <source>
        <dbReference type="PROSITE" id="PS51294"/>
    </source>
</evidence>
<evidence type="ECO:0000256" key="2">
    <source>
        <dbReference type="ARBA" id="ARBA00023125"/>
    </source>
</evidence>
<dbReference type="OrthoDB" id="2143914at2759"/>
<dbReference type="Proteomes" id="UP000179807">
    <property type="component" value="Unassembled WGS sequence"/>
</dbReference>
<dbReference type="GO" id="GO:0000981">
    <property type="term" value="F:DNA-binding transcription factor activity, RNA polymerase II-specific"/>
    <property type="evidence" value="ECO:0007669"/>
    <property type="project" value="TreeGrafter"/>
</dbReference>
<dbReference type="GO" id="GO:0005634">
    <property type="term" value="C:nucleus"/>
    <property type="evidence" value="ECO:0007669"/>
    <property type="project" value="TreeGrafter"/>
</dbReference>
<comment type="caution">
    <text evidence="6">The sequence shown here is derived from an EMBL/GenBank/DDBJ whole genome shotgun (WGS) entry which is preliminary data.</text>
</comment>
<organism evidence="6 7">
    <name type="scientific">Tritrichomonas foetus</name>
    <dbReference type="NCBI Taxonomy" id="1144522"/>
    <lineage>
        <taxon>Eukaryota</taxon>
        <taxon>Metamonada</taxon>
        <taxon>Parabasalia</taxon>
        <taxon>Tritrichomonadida</taxon>
        <taxon>Tritrichomonadidae</taxon>
        <taxon>Tritrichomonas</taxon>
    </lineage>
</organism>
<accession>A0A1J4KEP2</accession>
<dbReference type="VEuPathDB" id="TrichDB:TRFO_04569"/>
<dbReference type="SUPFAM" id="SSF46689">
    <property type="entry name" value="Homeodomain-like"/>
    <property type="match status" value="1"/>
</dbReference>
<feature type="domain" description="HTH myb-type" evidence="5">
    <location>
        <begin position="36"/>
        <end position="91"/>
    </location>
</feature>
<gene>
    <name evidence="6" type="ORF">TRFO_04569</name>
</gene>
<dbReference type="Gene3D" id="1.10.10.60">
    <property type="entry name" value="Homeodomain-like"/>
    <property type="match status" value="2"/>
</dbReference>
<evidence type="ECO:0000259" key="4">
    <source>
        <dbReference type="PROSITE" id="PS50090"/>
    </source>
</evidence>
<dbReference type="AlphaFoldDB" id="A0A1J4KEP2"/>
<dbReference type="CDD" id="cd00167">
    <property type="entry name" value="SANT"/>
    <property type="match status" value="2"/>
</dbReference>
<evidence type="ECO:0008006" key="8">
    <source>
        <dbReference type="Google" id="ProtNLM"/>
    </source>
</evidence>
<dbReference type="PANTHER" id="PTHR45614">
    <property type="entry name" value="MYB PROTEIN-RELATED"/>
    <property type="match status" value="1"/>
</dbReference>
<keyword evidence="2" id="KW-0238">DNA-binding</keyword>
<feature type="domain" description="Myb-like" evidence="4">
    <location>
        <begin position="36"/>
        <end position="87"/>
    </location>
</feature>
<feature type="region of interest" description="Disordered" evidence="3">
    <location>
        <begin position="1"/>
        <end position="46"/>
    </location>
</feature>
<feature type="compositionally biased region" description="Polar residues" evidence="3">
    <location>
        <begin position="12"/>
        <end position="31"/>
    </location>
</feature>
<feature type="compositionally biased region" description="Basic residues" evidence="3">
    <location>
        <begin position="34"/>
        <end position="43"/>
    </location>
</feature>
<proteinExistence type="predicted"/>
<sequence>MNAGSPAYINPINDNTNHNYPDTHTSHSKILSSGKRKGGAKKKFTPEEDKILKEVVRDISTNNWNAVAQELPGRNGRQCRERWNNYVNPKFKKGSFTPEEDDLLDKKYAELGPRWHLIASFFPNRSCNIIKNRFFTRERRQNKIKNAEVKIDNTTKPSNDSFQAENIVKINKNEFPHELNYLPEEPSVITKSEYGIQQVKNEFFKQESSPEEPEIHEENQSAEDAFNFLDRLVPKNDILFSSNGGEMDFLLEMFF</sequence>
<dbReference type="GO" id="GO:0000978">
    <property type="term" value="F:RNA polymerase II cis-regulatory region sequence-specific DNA binding"/>
    <property type="evidence" value="ECO:0007669"/>
    <property type="project" value="TreeGrafter"/>
</dbReference>
<feature type="domain" description="HTH myb-type" evidence="5">
    <location>
        <begin position="92"/>
        <end position="142"/>
    </location>
</feature>
<evidence type="ECO:0000313" key="7">
    <source>
        <dbReference type="Proteomes" id="UP000179807"/>
    </source>
</evidence>
<dbReference type="InterPro" id="IPR017930">
    <property type="entry name" value="Myb_dom"/>
</dbReference>
<dbReference type="FunFam" id="1.10.10.60:FF:000010">
    <property type="entry name" value="Transcriptional activator Myb isoform A"/>
    <property type="match status" value="1"/>
</dbReference>
<evidence type="ECO:0000256" key="3">
    <source>
        <dbReference type="SAM" id="MobiDB-lite"/>
    </source>
</evidence>
<evidence type="ECO:0000256" key="1">
    <source>
        <dbReference type="ARBA" id="ARBA00022737"/>
    </source>
</evidence>
<dbReference type="InterPro" id="IPR050560">
    <property type="entry name" value="MYB_TF"/>
</dbReference>
<dbReference type="PROSITE" id="PS51294">
    <property type="entry name" value="HTH_MYB"/>
    <property type="match status" value="2"/>
</dbReference>
<evidence type="ECO:0000313" key="6">
    <source>
        <dbReference type="EMBL" id="OHT09482.1"/>
    </source>
</evidence>
<dbReference type="RefSeq" id="XP_068362618.1">
    <property type="nucleotide sequence ID" value="XM_068491978.1"/>
</dbReference>
<dbReference type="PANTHER" id="PTHR45614:SF253">
    <property type="entry name" value="CHROMOSOME UNDETERMINED SCAFFOLD_38, WHOLE GENOME SHOTGUN SEQUENCE"/>
    <property type="match status" value="1"/>
</dbReference>
<dbReference type="PROSITE" id="PS50090">
    <property type="entry name" value="MYB_LIKE"/>
    <property type="match status" value="2"/>
</dbReference>
<keyword evidence="7" id="KW-1185">Reference proteome</keyword>